<dbReference type="PANTHER" id="PTHR33269">
    <property type="entry name" value="NADH-UBIQUINONE OXIDOREDUCTASE CHAIN 6"/>
    <property type="match status" value="1"/>
</dbReference>
<dbReference type="GO" id="GO:0031966">
    <property type="term" value="C:mitochondrial membrane"/>
    <property type="evidence" value="ECO:0007669"/>
    <property type="project" value="UniProtKB-SubCell"/>
</dbReference>
<keyword evidence="1" id="KW-0472">Membrane</keyword>
<keyword evidence="1" id="KW-0520">NAD</keyword>
<comment type="subcellular location">
    <subcellularLocation>
        <location evidence="1">Mitochondrion membrane</location>
        <topology evidence="1">Multi-pass membrane protein</topology>
    </subcellularLocation>
</comment>
<comment type="catalytic activity">
    <reaction evidence="1">
        <text>a ubiquinone + NADH + 5 H(+)(in) = a ubiquinol + NAD(+) + 4 H(+)(out)</text>
        <dbReference type="Rhea" id="RHEA:29091"/>
        <dbReference type="Rhea" id="RHEA-COMP:9565"/>
        <dbReference type="Rhea" id="RHEA-COMP:9566"/>
        <dbReference type="ChEBI" id="CHEBI:15378"/>
        <dbReference type="ChEBI" id="CHEBI:16389"/>
        <dbReference type="ChEBI" id="CHEBI:17976"/>
        <dbReference type="ChEBI" id="CHEBI:57540"/>
        <dbReference type="ChEBI" id="CHEBI:57945"/>
        <dbReference type="EC" id="7.1.1.2"/>
    </reaction>
</comment>
<sequence length="214" mass="24587">MVTENFLNFEYLYFIFFSLNAILISLFAVTTKNPIHSVFFLILVFFNSSGLLILLNSEFLAMIFLIVYIGAIAVLFLFVVMMLNIRVSVTYNIKNYPKIFIFILVAFLFTTIQYTSNIIPSISINDLFSYNSIYINLLNSPENDKIAFLTNSQVFGLYIYTTFVLFFLISGIILLIAMIGAITLTLVKTDNSKKQNIHVQVERKIRDSIENVKK</sequence>
<keyword evidence="1 2" id="KW-0496">Mitochondrion</keyword>
<evidence type="ECO:0000313" key="2">
    <source>
        <dbReference type="EMBL" id="AIM52063.1"/>
    </source>
</evidence>
<feature type="transmembrane region" description="Helical" evidence="1">
    <location>
        <begin position="61"/>
        <end position="87"/>
    </location>
</feature>
<proteinExistence type="inferred from homology"/>
<name>A0A096Y6V8_9EUKA</name>
<keyword evidence="1" id="KW-0812">Transmembrane</keyword>
<organism evidence="2">
    <name type="scientific">Cyanoptyche gloeocystis</name>
    <dbReference type="NCBI Taxonomy" id="77922"/>
    <lineage>
        <taxon>Eukaryota</taxon>
        <taxon>Glaucocystophyceae</taxon>
        <taxon>Glaucocystophyceae incertae sedis</taxon>
        <taxon>Cyanoptyche</taxon>
    </lineage>
</organism>
<dbReference type="RefSeq" id="YP_009092477.1">
    <property type="nucleotide sequence ID" value="NC_025294.1"/>
</dbReference>
<protein>
    <recommendedName>
        <fullName evidence="1">NADH-ubiquinone oxidoreductase chain 6</fullName>
        <ecNumber evidence="1">7.1.1.2</ecNumber>
    </recommendedName>
</protein>
<keyword evidence="1" id="KW-1133">Transmembrane helix</keyword>
<reference evidence="2" key="2">
    <citation type="submission" date="2014-05" db="EMBL/GenBank/DDBJ databases">
        <authorList>
            <person name="Jackson C.J."/>
            <person name="Reyes-Prieto A."/>
        </authorList>
    </citation>
    <scope>NUCLEOTIDE SEQUENCE</scope>
    <source>
        <strain evidence="2">SAG 4.97</strain>
    </source>
</reference>
<feature type="transmembrane region" description="Helical" evidence="1">
    <location>
        <begin position="157"/>
        <end position="187"/>
    </location>
</feature>
<dbReference type="AlphaFoldDB" id="A0A096Y6V8"/>
<dbReference type="EC" id="7.1.1.2" evidence="1"/>
<feature type="transmembrane region" description="Helical" evidence="1">
    <location>
        <begin position="38"/>
        <end position="55"/>
    </location>
</feature>
<dbReference type="Gene3D" id="1.20.120.1200">
    <property type="entry name" value="NADH-ubiquinone/plastoquinone oxidoreductase chain 6, subunit NuoJ"/>
    <property type="match status" value="1"/>
</dbReference>
<dbReference type="GeneID" id="20832955"/>
<reference evidence="2" key="1">
    <citation type="journal article" date="2014" name="Genome Biol. Evol.">
        <title>The mitochondrial genomes of the glaucophytes Gloeochaete wittrockiana and Cyanoptyche gloeocystis: multilocus phylogenetics suggests a monophyletic archaeplastida.</title>
        <authorList>
            <person name="Jackson C."/>
            <person name="Reyes-Prieto A."/>
        </authorList>
    </citation>
    <scope>NUCLEOTIDE SEQUENCE</scope>
    <source>
        <strain evidence="2">SAG 4.97</strain>
    </source>
</reference>
<evidence type="ECO:0000256" key="1">
    <source>
        <dbReference type="RuleBase" id="RU004430"/>
    </source>
</evidence>
<dbReference type="Pfam" id="PF00499">
    <property type="entry name" value="Oxidored_q3"/>
    <property type="match status" value="1"/>
</dbReference>
<keyword evidence="1" id="KW-1278">Translocase</keyword>
<keyword evidence="1" id="KW-0249">Electron transport</keyword>
<dbReference type="InterPro" id="IPR001457">
    <property type="entry name" value="NADH_UbQ/plastoQ_OxRdtase_su6"/>
</dbReference>
<comment type="function">
    <text evidence="1">Core subunit of the mitochondrial membrane respiratory chain NADH dehydrogenase (Complex I) which catalyzes electron transfer from NADH through the respiratory chain, using ubiquinone as an electron acceptor. Essential for the catalytic activity and assembly of complex I.</text>
</comment>
<accession>A0A096Y6V8</accession>
<gene>
    <name evidence="2" type="primary">nad6</name>
</gene>
<dbReference type="PANTHER" id="PTHR33269:SF17">
    <property type="entry name" value="NADH-UBIQUINONE OXIDOREDUCTASE CHAIN 6"/>
    <property type="match status" value="1"/>
</dbReference>
<keyword evidence="1" id="KW-0679">Respiratory chain</keyword>
<comment type="similarity">
    <text evidence="1">Belongs to the complex I subunit 6 family.</text>
</comment>
<geneLocation type="mitochondrion" evidence="2"/>
<dbReference type="EMBL" id="KJ867411">
    <property type="protein sequence ID" value="AIM52063.1"/>
    <property type="molecule type" value="Genomic_DNA"/>
</dbReference>
<feature type="transmembrane region" description="Helical" evidence="1">
    <location>
        <begin position="99"/>
        <end position="119"/>
    </location>
</feature>
<dbReference type="InterPro" id="IPR042106">
    <property type="entry name" value="Nuo/plastoQ_OxRdtase_6_NuoJ"/>
</dbReference>
<dbReference type="GO" id="GO:0008137">
    <property type="term" value="F:NADH dehydrogenase (ubiquinone) activity"/>
    <property type="evidence" value="ECO:0007669"/>
    <property type="project" value="UniProtKB-UniRule"/>
</dbReference>
<keyword evidence="1" id="KW-0830">Ubiquinone</keyword>
<feature type="transmembrane region" description="Helical" evidence="1">
    <location>
        <begin position="12"/>
        <end position="31"/>
    </location>
</feature>
<keyword evidence="1" id="KW-0813">Transport</keyword>